<dbReference type="AlphaFoldDB" id="A0A4S4KID8"/>
<dbReference type="Proteomes" id="UP000308199">
    <property type="component" value="Unassembled WGS sequence"/>
</dbReference>
<dbReference type="InterPro" id="IPR032675">
    <property type="entry name" value="LRR_dom_sf"/>
</dbReference>
<comment type="caution">
    <text evidence="2">The sequence shown here is derived from an EMBL/GenBank/DDBJ whole genome shotgun (WGS) entry which is preliminary data.</text>
</comment>
<evidence type="ECO:0000313" key="2">
    <source>
        <dbReference type="EMBL" id="THG97746.1"/>
    </source>
</evidence>
<dbReference type="OrthoDB" id="3235026at2759"/>
<dbReference type="SUPFAM" id="SSF52047">
    <property type="entry name" value="RNI-like"/>
    <property type="match status" value="1"/>
</dbReference>
<protein>
    <submittedName>
        <fullName evidence="2">Uncharacterized protein</fullName>
    </submittedName>
</protein>
<proteinExistence type="predicted"/>
<name>A0A4S4KID8_9AGAM</name>
<evidence type="ECO:0000256" key="1">
    <source>
        <dbReference type="SAM" id="MobiDB-lite"/>
    </source>
</evidence>
<gene>
    <name evidence="2" type="ORF">EW145_g7555</name>
</gene>
<feature type="region of interest" description="Disordered" evidence="1">
    <location>
        <begin position="313"/>
        <end position="332"/>
    </location>
</feature>
<reference evidence="2 3" key="1">
    <citation type="submission" date="2019-02" db="EMBL/GenBank/DDBJ databases">
        <title>Genome sequencing of the rare red list fungi Phellinidium pouzarii.</title>
        <authorList>
            <person name="Buettner E."/>
            <person name="Kellner H."/>
        </authorList>
    </citation>
    <scope>NUCLEOTIDE SEQUENCE [LARGE SCALE GENOMIC DNA]</scope>
    <source>
        <strain evidence="2 3">DSM 108285</strain>
    </source>
</reference>
<dbReference type="EMBL" id="SGPK01000780">
    <property type="protein sequence ID" value="THG97746.1"/>
    <property type="molecule type" value="Genomic_DNA"/>
</dbReference>
<organism evidence="2 3">
    <name type="scientific">Phellinidium pouzarii</name>
    <dbReference type="NCBI Taxonomy" id="167371"/>
    <lineage>
        <taxon>Eukaryota</taxon>
        <taxon>Fungi</taxon>
        <taxon>Dikarya</taxon>
        <taxon>Basidiomycota</taxon>
        <taxon>Agaricomycotina</taxon>
        <taxon>Agaricomycetes</taxon>
        <taxon>Hymenochaetales</taxon>
        <taxon>Hymenochaetaceae</taxon>
        <taxon>Phellinidium</taxon>
    </lineage>
</organism>
<keyword evidence="3" id="KW-1185">Reference proteome</keyword>
<accession>A0A4S4KID8</accession>
<evidence type="ECO:0000313" key="3">
    <source>
        <dbReference type="Proteomes" id="UP000308199"/>
    </source>
</evidence>
<dbReference type="Gene3D" id="3.80.10.10">
    <property type="entry name" value="Ribonuclease Inhibitor"/>
    <property type="match status" value="1"/>
</dbReference>
<sequence length="353" mass="38873">MSSASAIHWSRLPHEIKLAVLDNLPLSDVWACSRIDKISYSVCLPILFRTVRLPTLEALLDFLKAVPSYRYTLIRDLFVCSKSQYIDLYDYDAFTRPSSPEATASIATLLIDCTSLDSLSLSVCGSLASETILPVFRELGMVKKFRLENLEQEDIRPFSERLAVSLAFSLPALEELSLTRITRSARHAHELHCSGVPIAQGDDDIPAHSLLGDELRLPQLFRLPNLKRLRIRDTHLGDPLWAGFEGDGTQTVACCPLEVIDLGSCAYISPFANEAHTARILARVPSSITSCALSTSLPFPSGDAFTPTLTKTKDDETNSTLDQSSSPSCPQLPSLPHLPRFVACSHALLRILP</sequence>